<evidence type="ECO:0000259" key="12">
    <source>
        <dbReference type="PROSITE" id="PS51195"/>
    </source>
</evidence>
<dbReference type="SUPFAM" id="SSF52540">
    <property type="entry name" value="P-loop containing nucleoside triphosphate hydrolases"/>
    <property type="match status" value="1"/>
</dbReference>
<dbReference type="OrthoDB" id="196131at2759"/>
<dbReference type="GO" id="GO:0005524">
    <property type="term" value="F:ATP binding"/>
    <property type="evidence" value="ECO:0007669"/>
    <property type="project" value="UniProtKB-KW"/>
</dbReference>
<dbReference type="CDD" id="cd18787">
    <property type="entry name" value="SF2_C_DEAD"/>
    <property type="match status" value="1"/>
</dbReference>
<dbReference type="InterPro" id="IPR011545">
    <property type="entry name" value="DEAD/DEAH_box_helicase_dom"/>
</dbReference>
<sequence>MASAAAGSTSVRYAPEDPSLPKPWKGLIDGNTGYLYFWNPETNITQYERPVSIHVPSLPPPPPNPPKTVTLVPNSSIQGKQSSVPSVHGHQRDLKEEDGRHSASRGHQSYPNGSVNSGHGTSNVQTHGHAAHNSKSSARGHGSADVGGAGLSIESYRRQHEITIQGDDIPAPFMTFETTGFPSEVLKEVQHAGFSFPTPIQAQSWPIALQGRDIVAIAKTGSGKTLGYLIPGFIHLKKLHNNSRMGPTVLVLAPTRELATQIQEEAVKFGRSSRVSCTCLYGGAPKGPQLRDLDRGADVVVATPGRLNDILEMRRISLRQVSYLVLDEADRMLDMGFEPQIRKIVKEVPTRRQTLMYTATWPKEVRKIAADLLERPIQVNIGSIDELVANAAITQYVEVMSSMEKQRRLEQILRSQEPGSKVIVFCSTKRMCDQLSRSLTRSFGAAAIHGDKSQSERDFVLGQFRTGRSPILVATDVAARGLDIKDIRVVVNYDFPTGVEDYVHRIGRTGRAGATGLAYTFFCDQDAKYAADLIKVLEGANQRVPSELRALVSRGGYGKARSRWGSSSGGRDGGRSYGGGRSDSSYGGRSTWGSSGGRPESGRGVSDREPPRDRYDRGHYGSHEDDDTRARYDSKGHDDRRTGDRGRSRSRSRSPVRGSYGRAGSRSRSPSKSRSHNAHSGRSRSQSRSHSRSRSRSRSRSHERYAGHNSGRRHSPVAKKGPPTRSPPPPRHQSHASQGSPSPYNGDRMQPKRSPSPYNGNGAQAWRSSSSPPPLPQHNANGVREEAPTDRGLNNPRDNKSRSPARRCAGGEEEEEGIIPGDEDGAIRR</sequence>
<name>A0A7I8KKR8_SPIIN</name>
<accession>A0A7I8KKR8</accession>
<dbReference type="EMBL" id="LR746269">
    <property type="protein sequence ID" value="CAA7397575.1"/>
    <property type="molecule type" value="Genomic_DNA"/>
</dbReference>
<feature type="compositionally biased region" description="Gly residues" evidence="8">
    <location>
        <begin position="567"/>
        <end position="581"/>
    </location>
</feature>
<feature type="compositionally biased region" description="Basic and acidic residues" evidence="8">
    <location>
        <begin position="90"/>
        <end position="101"/>
    </location>
</feature>
<keyword evidence="3" id="KW-0378">Hydrolase</keyword>
<dbReference type="FunFam" id="3.40.50.300:FF:000008">
    <property type="entry name" value="ATP-dependent RNA helicase RhlB"/>
    <property type="match status" value="1"/>
</dbReference>
<dbReference type="AlphaFoldDB" id="A0A7I8KKR8"/>
<proteinExistence type="predicted"/>
<dbReference type="GO" id="GO:0003724">
    <property type="term" value="F:RNA helicase activity"/>
    <property type="evidence" value="ECO:0007669"/>
    <property type="project" value="UniProtKB-EC"/>
</dbReference>
<keyword evidence="15" id="KW-1185">Reference proteome</keyword>
<feature type="compositionally biased region" description="Low complexity" evidence="8">
    <location>
        <begin position="655"/>
        <end position="668"/>
    </location>
</feature>
<dbReference type="InterPro" id="IPR014014">
    <property type="entry name" value="RNA_helicase_DEAD_Q_motif"/>
</dbReference>
<evidence type="ECO:0000256" key="4">
    <source>
        <dbReference type="ARBA" id="ARBA00022806"/>
    </source>
</evidence>
<feature type="compositionally biased region" description="Basic residues" evidence="8">
    <location>
        <begin position="669"/>
        <end position="699"/>
    </location>
</feature>
<dbReference type="InterPro" id="IPR000629">
    <property type="entry name" value="RNA-helicase_DEAD-box_CS"/>
</dbReference>
<feature type="domain" description="WW" evidence="9">
    <location>
        <begin position="18"/>
        <end position="52"/>
    </location>
</feature>
<keyword evidence="5" id="KW-0067">ATP-binding</keyword>
<feature type="domain" description="DEAD-box RNA helicase Q" evidence="12">
    <location>
        <begin position="174"/>
        <end position="202"/>
    </location>
</feature>
<feature type="compositionally biased region" description="Low complexity" evidence="8">
    <location>
        <begin position="582"/>
        <end position="593"/>
    </location>
</feature>
<dbReference type="InterPro" id="IPR027417">
    <property type="entry name" value="P-loop_NTPase"/>
</dbReference>
<feature type="compositionally biased region" description="Polar residues" evidence="8">
    <location>
        <begin position="756"/>
        <end position="770"/>
    </location>
</feature>
<dbReference type="SUPFAM" id="SSF51045">
    <property type="entry name" value="WW domain"/>
    <property type="match status" value="1"/>
</dbReference>
<evidence type="ECO:0000256" key="6">
    <source>
        <dbReference type="ARBA" id="ARBA00022884"/>
    </source>
</evidence>
<evidence type="ECO:0000256" key="8">
    <source>
        <dbReference type="SAM" id="MobiDB-lite"/>
    </source>
</evidence>
<dbReference type="InterPro" id="IPR001202">
    <property type="entry name" value="WW_dom"/>
</dbReference>
<evidence type="ECO:0000256" key="2">
    <source>
        <dbReference type="ARBA" id="ARBA00022741"/>
    </source>
</evidence>
<keyword evidence="4" id="KW-0347">Helicase</keyword>
<dbReference type="InterPro" id="IPR014001">
    <property type="entry name" value="Helicase_ATP-bd"/>
</dbReference>
<feature type="short sequence motif" description="Q motif" evidence="7">
    <location>
        <begin position="174"/>
        <end position="202"/>
    </location>
</feature>
<dbReference type="Proteomes" id="UP000663760">
    <property type="component" value="Chromosome 6"/>
</dbReference>
<feature type="compositionally biased region" description="Pro residues" evidence="8">
    <location>
        <begin position="57"/>
        <end position="66"/>
    </location>
</feature>
<evidence type="ECO:0000313" key="14">
    <source>
        <dbReference type="EMBL" id="CAA7397575.1"/>
    </source>
</evidence>
<feature type="compositionally biased region" description="Polar residues" evidence="8">
    <location>
        <begin position="75"/>
        <end position="85"/>
    </location>
</feature>
<evidence type="ECO:0000256" key="3">
    <source>
        <dbReference type="ARBA" id="ARBA00022801"/>
    </source>
</evidence>
<organism evidence="14 15">
    <name type="scientific">Spirodela intermedia</name>
    <name type="common">Intermediate duckweed</name>
    <dbReference type="NCBI Taxonomy" id="51605"/>
    <lineage>
        <taxon>Eukaryota</taxon>
        <taxon>Viridiplantae</taxon>
        <taxon>Streptophyta</taxon>
        <taxon>Embryophyta</taxon>
        <taxon>Tracheophyta</taxon>
        <taxon>Spermatophyta</taxon>
        <taxon>Magnoliopsida</taxon>
        <taxon>Liliopsida</taxon>
        <taxon>Araceae</taxon>
        <taxon>Lemnoideae</taxon>
        <taxon>Spirodela</taxon>
    </lineage>
</organism>
<feature type="domain" description="Helicase ATP-binding" evidence="10">
    <location>
        <begin position="205"/>
        <end position="379"/>
    </location>
</feature>
<evidence type="ECO:0000259" key="9">
    <source>
        <dbReference type="PROSITE" id="PS50020"/>
    </source>
</evidence>
<dbReference type="EC" id="3.6.4.13" evidence="1"/>
<keyword evidence="2" id="KW-0547">Nucleotide-binding</keyword>
<dbReference type="Gene3D" id="3.40.50.300">
    <property type="entry name" value="P-loop containing nucleotide triphosphate hydrolases"/>
    <property type="match status" value="2"/>
</dbReference>
<dbReference type="InterPro" id="IPR001650">
    <property type="entry name" value="Helicase_C-like"/>
</dbReference>
<evidence type="ECO:0000256" key="5">
    <source>
        <dbReference type="ARBA" id="ARBA00022840"/>
    </source>
</evidence>
<dbReference type="PROSITE" id="PS51195">
    <property type="entry name" value="Q_MOTIF"/>
    <property type="match status" value="1"/>
</dbReference>
<dbReference type="GO" id="GO:0003723">
    <property type="term" value="F:RNA binding"/>
    <property type="evidence" value="ECO:0007669"/>
    <property type="project" value="UniProtKB-KW"/>
</dbReference>
<feature type="region of interest" description="Disordered" evidence="8">
    <location>
        <begin position="55"/>
        <end position="146"/>
    </location>
</feature>
<evidence type="ECO:0000313" key="13">
    <source>
        <dbReference type="EMBL" id="CAA2621521.1"/>
    </source>
</evidence>
<feature type="compositionally biased region" description="Acidic residues" evidence="8">
    <location>
        <begin position="811"/>
        <end position="829"/>
    </location>
</feature>
<feature type="compositionally biased region" description="Polar residues" evidence="8">
    <location>
        <begin position="105"/>
        <end position="126"/>
    </location>
</feature>
<dbReference type="InterPro" id="IPR036020">
    <property type="entry name" value="WW_dom_sf"/>
</dbReference>
<protein>
    <recommendedName>
        <fullName evidence="1">RNA helicase</fullName>
        <ecNumber evidence="1">3.6.4.13</ecNumber>
    </recommendedName>
</protein>
<dbReference type="SMART" id="SM00490">
    <property type="entry name" value="HELICc"/>
    <property type="match status" value="1"/>
</dbReference>
<evidence type="ECO:0000259" key="11">
    <source>
        <dbReference type="PROSITE" id="PS51194"/>
    </source>
</evidence>
<dbReference type="Pfam" id="PF00270">
    <property type="entry name" value="DEAD"/>
    <property type="match status" value="1"/>
</dbReference>
<feature type="region of interest" description="Disordered" evidence="8">
    <location>
        <begin position="558"/>
        <end position="829"/>
    </location>
</feature>
<dbReference type="PROSITE" id="PS50020">
    <property type="entry name" value="WW_DOMAIN_2"/>
    <property type="match status" value="1"/>
</dbReference>
<evidence type="ECO:0000256" key="1">
    <source>
        <dbReference type="ARBA" id="ARBA00012552"/>
    </source>
</evidence>
<dbReference type="PROSITE" id="PS01159">
    <property type="entry name" value="WW_DOMAIN_1"/>
    <property type="match status" value="1"/>
</dbReference>
<feature type="domain" description="Helicase C-terminal" evidence="11">
    <location>
        <begin position="408"/>
        <end position="552"/>
    </location>
</feature>
<dbReference type="PROSITE" id="PS51192">
    <property type="entry name" value="HELICASE_ATP_BIND_1"/>
    <property type="match status" value="1"/>
</dbReference>
<dbReference type="PANTHER" id="PTHR47958">
    <property type="entry name" value="ATP-DEPENDENT RNA HELICASE DBP3"/>
    <property type="match status" value="1"/>
</dbReference>
<feature type="compositionally biased region" description="Basic and acidic residues" evidence="8">
    <location>
        <begin position="605"/>
        <end position="647"/>
    </location>
</feature>
<dbReference type="SMART" id="SM00487">
    <property type="entry name" value="DEXDc"/>
    <property type="match status" value="1"/>
</dbReference>
<dbReference type="EMBL" id="LR743593">
    <property type="protein sequence ID" value="CAA2621521.1"/>
    <property type="molecule type" value="Genomic_DNA"/>
</dbReference>
<dbReference type="Pfam" id="PF00271">
    <property type="entry name" value="Helicase_C"/>
    <property type="match status" value="1"/>
</dbReference>
<evidence type="ECO:0000259" key="10">
    <source>
        <dbReference type="PROSITE" id="PS51192"/>
    </source>
</evidence>
<reference evidence="14" key="1">
    <citation type="submission" date="2020-02" db="EMBL/GenBank/DDBJ databases">
        <authorList>
            <person name="Scholz U."/>
            <person name="Mascher M."/>
            <person name="Fiebig A."/>
        </authorList>
    </citation>
    <scope>NUCLEOTIDE SEQUENCE</scope>
</reference>
<dbReference type="SMART" id="SM00456">
    <property type="entry name" value="WW"/>
    <property type="match status" value="1"/>
</dbReference>
<keyword evidence="6" id="KW-0694">RNA-binding</keyword>
<gene>
    <name evidence="13" type="ORF">SI7747_06007612</name>
    <name evidence="14" type="ORF">SI8410_06008240</name>
</gene>
<dbReference type="CDD" id="cd00201">
    <property type="entry name" value="WW"/>
    <property type="match status" value="1"/>
</dbReference>
<evidence type="ECO:0000256" key="7">
    <source>
        <dbReference type="PROSITE-ProRule" id="PRU00552"/>
    </source>
</evidence>
<dbReference type="GO" id="GO:0016787">
    <property type="term" value="F:hydrolase activity"/>
    <property type="evidence" value="ECO:0007669"/>
    <property type="project" value="UniProtKB-KW"/>
</dbReference>
<dbReference type="PROSITE" id="PS51194">
    <property type="entry name" value="HELICASE_CTER"/>
    <property type="match status" value="1"/>
</dbReference>
<dbReference type="PROSITE" id="PS00039">
    <property type="entry name" value="DEAD_ATP_HELICASE"/>
    <property type="match status" value="1"/>
</dbReference>
<dbReference type="FunFam" id="3.40.50.300:FF:000079">
    <property type="entry name" value="probable ATP-dependent RNA helicase DDX17"/>
    <property type="match status" value="1"/>
</dbReference>
<evidence type="ECO:0000313" key="15">
    <source>
        <dbReference type="Proteomes" id="UP000663760"/>
    </source>
</evidence>
<dbReference type="Pfam" id="PF00397">
    <property type="entry name" value="WW"/>
    <property type="match status" value="1"/>
</dbReference>